<dbReference type="SUPFAM" id="SSF54909">
    <property type="entry name" value="Dimeric alpha+beta barrel"/>
    <property type="match status" value="1"/>
</dbReference>
<organism evidence="2 3">
    <name type="scientific">Linderina pennispora</name>
    <dbReference type="NCBI Taxonomy" id="61395"/>
    <lineage>
        <taxon>Eukaryota</taxon>
        <taxon>Fungi</taxon>
        <taxon>Fungi incertae sedis</taxon>
        <taxon>Zoopagomycota</taxon>
        <taxon>Kickxellomycotina</taxon>
        <taxon>Kickxellomycetes</taxon>
        <taxon>Kickxellales</taxon>
        <taxon>Kickxellaceae</taxon>
        <taxon>Linderina</taxon>
    </lineage>
</organism>
<dbReference type="OrthoDB" id="42919at2759"/>
<keyword evidence="3" id="KW-1185">Reference proteome</keyword>
<dbReference type="GeneID" id="63804932"/>
<evidence type="ECO:0000259" key="1">
    <source>
        <dbReference type="PROSITE" id="PS51502"/>
    </source>
</evidence>
<proteinExistence type="predicted"/>
<dbReference type="InterPro" id="IPR011008">
    <property type="entry name" value="Dimeric_a/b-barrel"/>
</dbReference>
<evidence type="ECO:0000313" key="2">
    <source>
        <dbReference type="EMBL" id="ORX67597.1"/>
    </source>
</evidence>
<reference evidence="2 3" key="1">
    <citation type="submission" date="2016-07" db="EMBL/GenBank/DDBJ databases">
        <title>Pervasive Adenine N6-methylation of Active Genes in Fungi.</title>
        <authorList>
            <consortium name="DOE Joint Genome Institute"/>
            <person name="Mondo S.J."/>
            <person name="Dannebaum R.O."/>
            <person name="Kuo R.C."/>
            <person name="Labutti K."/>
            <person name="Haridas S."/>
            <person name="Kuo A."/>
            <person name="Salamov A."/>
            <person name="Ahrendt S.R."/>
            <person name="Lipzen A."/>
            <person name="Sullivan W."/>
            <person name="Andreopoulos W.B."/>
            <person name="Clum A."/>
            <person name="Lindquist E."/>
            <person name="Daum C."/>
            <person name="Ramamoorthy G.K."/>
            <person name="Gryganskyi A."/>
            <person name="Culley D."/>
            <person name="Magnuson J.K."/>
            <person name="James T.Y."/>
            <person name="O'Malley M.A."/>
            <person name="Stajich J.E."/>
            <person name="Spatafora J.W."/>
            <person name="Visel A."/>
            <person name="Grigoriev I.V."/>
        </authorList>
    </citation>
    <scope>NUCLEOTIDE SEQUENCE [LARGE SCALE GENOMIC DNA]</scope>
    <source>
        <strain evidence="2 3">ATCC 12442</strain>
    </source>
</reference>
<feature type="domain" description="Stress-response A/B barrel" evidence="1">
    <location>
        <begin position="3"/>
        <end position="96"/>
    </location>
</feature>
<dbReference type="Proteomes" id="UP000193922">
    <property type="component" value="Unassembled WGS sequence"/>
</dbReference>
<dbReference type="RefSeq" id="XP_040741484.1">
    <property type="nucleotide sequence ID" value="XM_040888284.1"/>
</dbReference>
<dbReference type="Gene3D" id="3.30.70.100">
    <property type="match status" value="1"/>
</dbReference>
<dbReference type="PROSITE" id="PS51502">
    <property type="entry name" value="S_R_A_B_BARREL"/>
    <property type="match status" value="1"/>
</dbReference>
<comment type="caution">
    <text evidence="2">The sequence shown here is derived from an EMBL/GenBank/DDBJ whole genome shotgun (WGS) entry which is preliminary data.</text>
</comment>
<name>A0A1Y1W2B0_9FUNG</name>
<gene>
    <name evidence="2" type="ORF">DL89DRAFT_269387</name>
</gene>
<dbReference type="PANTHER" id="PTHR37832:SF1">
    <property type="entry name" value="STRESS-RESPONSE A_B BARREL DOMAIN-CONTAINING PROTEIN"/>
    <property type="match status" value="1"/>
</dbReference>
<dbReference type="SMART" id="SM00886">
    <property type="entry name" value="Dabb"/>
    <property type="match status" value="1"/>
</dbReference>
<dbReference type="AlphaFoldDB" id="A0A1Y1W2B0"/>
<protein>
    <recommendedName>
        <fullName evidence="1">Stress-response A/B barrel domain-containing protein</fullName>
    </recommendedName>
</protein>
<dbReference type="PANTHER" id="PTHR37832">
    <property type="entry name" value="BLL2683 PROTEIN"/>
    <property type="match status" value="1"/>
</dbReference>
<accession>A0A1Y1W2B0</accession>
<sequence length="100" mass="11218">MPFIHIVLLPVKPDAPQELVDEVVAEIVALQEKIPFVRTMRCGKTVTQRGKQFTHALVAELENESQLPEYAVHPAHQAVLQKIKQIIGEEAVALDFDSKH</sequence>
<dbReference type="EMBL" id="MCFD01000012">
    <property type="protein sequence ID" value="ORX67597.1"/>
    <property type="molecule type" value="Genomic_DNA"/>
</dbReference>
<evidence type="ECO:0000313" key="3">
    <source>
        <dbReference type="Proteomes" id="UP000193922"/>
    </source>
</evidence>
<dbReference type="InterPro" id="IPR013097">
    <property type="entry name" value="Dabb"/>
</dbReference>
<dbReference type="Pfam" id="PF07876">
    <property type="entry name" value="Dabb"/>
    <property type="match status" value="1"/>
</dbReference>
<dbReference type="STRING" id="61395.A0A1Y1W2B0"/>